<accession>A0A1E1WH58</accession>
<proteinExistence type="predicted"/>
<evidence type="ECO:0000313" key="1">
    <source>
        <dbReference type="EMBL" id="JAT86319.1"/>
    </source>
</evidence>
<feature type="non-terminal residue" evidence="1">
    <location>
        <position position="1"/>
    </location>
</feature>
<protein>
    <submittedName>
        <fullName evidence="1">Uncharacterized protein</fullName>
    </submittedName>
</protein>
<dbReference type="AlphaFoldDB" id="A0A1E1WH58"/>
<gene>
    <name evidence="1" type="ORF">g.2713</name>
</gene>
<dbReference type="OrthoDB" id="6884354at2759"/>
<organism evidence="1">
    <name type="scientific">Pectinophora gossypiella</name>
    <name type="common">Cotton pink bollworm</name>
    <name type="synonym">Depressaria gossypiella</name>
    <dbReference type="NCBI Taxonomy" id="13191"/>
    <lineage>
        <taxon>Eukaryota</taxon>
        <taxon>Metazoa</taxon>
        <taxon>Ecdysozoa</taxon>
        <taxon>Arthropoda</taxon>
        <taxon>Hexapoda</taxon>
        <taxon>Insecta</taxon>
        <taxon>Pterygota</taxon>
        <taxon>Neoptera</taxon>
        <taxon>Endopterygota</taxon>
        <taxon>Lepidoptera</taxon>
        <taxon>Glossata</taxon>
        <taxon>Ditrysia</taxon>
        <taxon>Gelechioidea</taxon>
        <taxon>Gelechiidae</taxon>
        <taxon>Apatetrinae</taxon>
        <taxon>Pectinophora</taxon>
    </lineage>
</organism>
<sequence length="287" mass="33560">SFQGERTSLRFANYPSIKPVIRRPKNMVSLLGLVPEELEKTQLEDINRKLSIAHSVVQTCKEEAETQRSTSFDNVHERVICYTKADFHVIHRSKRIIRPKITYTEPTKMNNFLLFKPEIYEDLRAVYVDTYLNKNQIPTKHTFESLFRKHRKKIVRNLNDHGFTWIKIPGTSKSLLVENPSQVRLKCEYFSKITQYRAEGRDIVYLEERNCSKKSTLSEEYNCVDDDTSTSLYSIAGNKDGPLHISFYSSASVLQSMRQFFLDVILTKVTKPTIFVLGEKYYHEKNK</sequence>
<dbReference type="EMBL" id="GDQN01004735">
    <property type="protein sequence ID" value="JAT86319.1"/>
    <property type="molecule type" value="Transcribed_RNA"/>
</dbReference>
<feature type="non-terminal residue" evidence="1">
    <location>
        <position position="287"/>
    </location>
</feature>
<reference evidence="1" key="1">
    <citation type="submission" date="2015-09" db="EMBL/GenBank/DDBJ databases">
        <title>De novo assembly of Pectinophora gossypiella (Pink Bollworm) gut transcriptome.</title>
        <authorList>
            <person name="Tassone E.E."/>
        </authorList>
    </citation>
    <scope>NUCLEOTIDE SEQUENCE</scope>
</reference>
<name>A0A1E1WH58_PECGO</name>